<feature type="non-terminal residue" evidence="2">
    <location>
        <position position="1"/>
    </location>
</feature>
<evidence type="ECO:0000313" key="2">
    <source>
        <dbReference type="EMBL" id="EQD42012.1"/>
    </source>
</evidence>
<comment type="caution">
    <text evidence="2">The sequence shown here is derived from an EMBL/GenBank/DDBJ whole genome shotgun (WGS) entry which is preliminary data.</text>
</comment>
<dbReference type="InterPro" id="IPR027417">
    <property type="entry name" value="P-loop_NTPase"/>
</dbReference>
<sequence>RHKRGDQLRSDSGTIQKQIQNKIGKADGIFVHSGIRIPETLEVRSFSLVGAPGSGKTTVLNGMVDQAVQRGDKCLLFDFKGDFTERIPDGKKIFCPLGTPGRYAWPWAPMFRAKFRPDSCPNV</sequence>
<evidence type="ECO:0000259" key="1">
    <source>
        <dbReference type="Pfam" id="PF10412"/>
    </source>
</evidence>
<proteinExistence type="predicted"/>
<organism evidence="2">
    <name type="scientific">mine drainage metagenome</name>
    <dbReference type="NCBI Taxonomy" id="410659"/>
    <lineage>
        <taxon>unclassified sequences</taxon>
        <taxon>metagenomes</taxon>
        <taxon>ecological metagenomes</taxon>
    </lineage>
</organism>
<dbReference type="InterPro" id="IPR019476">
    <property type="entry name" value="T4SS_TraD_DNA-bd"/>
</dbReference>
<protein>
    <submittedName>
        <fullName evidence="2">Type IV secretory pathway VirD4 component</fullName>
    </submittedName>
</protein>
<name>T0ZCR7_9ZZZZ</name>
<gene>
    <name evidence="2" type="ORF">B1B_14253</name>
</gene>
<dbReference type="SUPFAM" id="SSF52540">
    <property type="entry name" value="P-loop containing nucleoside triphosphate hydrolases"/>
    <property type="match status" value="1"/>
</dbReference>
<dbReference type="Gene3D" id="3.40.50.300">
    <property type="entry name" value="P-loop containing nucleotide triphosphate hydrolases"/>
    <property type="match status" value="1"/>
</dbReference>
<reference evidence="2" key="1">
    <citation type="submission" date="2013-08" db="EMBL/GenBank/DDBJ databases">
        <authorList>
            <person name="Mendez C."/>
            <person name="Richter M."/>
            <person name="Ferrer M."/>
            <person name="Sanchez J."/>
        </authorList>
    </citation>
    <scope>NUCLEOTIDE SEQUENCE</scope>
</reference>
<accession>T0ZCR7</accession>
<dbReference type="AlphaFoldDB" id="T0ZCR7"/>
<dbReference type="Pfam" id="PF10412">
    <property type="entry name" value="TrwB_AAD_bind"/>
    <property type="match status" value="1"/>
</dbReference>
<reference evidence="2" key="2">
    <citation type="journal article" date="2014" name="ISME J.">
        <title>Microbial stratification in low pH oxic and suboxic macroscopic growths along an acid mine drainage.</title>
        <authorList>
            <person name="Mendez-Garcia C."/>
            <person name="Mesa V."/>
            <person name="Sprenger R.R."/>
            <person name="Richter M."/>
            <person name="Diez M.S."/>
            <person name="Solano J."/>
            <person name="Bargiela R."/>
            <person name="Golyshina O.V."/>
            <person name="Manteca A."/>
            <person name="Ramos J.L."/>
            <person name="Gallego J.R."/>
            <person name="Llorente I."/>
            <person name="Martins Dos Santos V.A."/>
            <person name="Jensen O.N."/>
            <person name="Pelaez A.I."/>
            <person name="Sanchez J."/>
            <person name="Ferrer M."/>
        </authorList>
    </citation>
    <scope>NUCLEOTIDE SEQUENCE</scope>
</reference>
<dbReference type="EMBL" id="AUZY01009430">
    <property type="protein sequence ID" value="EQD42012.1"/>
    <property type="molecule type" value="Genomic_DNA"/>
</dbReference>
<feature type="domain" description="Type IV secretion system coupling protein TraD DNA-binding" evidence="1">
    <location>
        <begin position="32"/>
        <end position="100"/>
    </location>
</feature>